<dbReference type="InterPro" id="IPR013783">
    <property type="entry name" value="Ig-like_fold"/>
</dbReference>
<gene>
    <name evidence="7" type="primary">elfD_1</name>
    <name evidence="7" type="ORF">BN1804_00326</name>
</gene>
<evidence type="ECO:0000313" key="8">
    <source>
        <dbReference type="Proteomes" id="UP000183920"/>
    </source>
</evidence>
<evidence type="ECO:0000256" key="1">
    <source>
        <dbReference type="ARBA" id="ARBA00004418"/>
    </source>
</evidence>
<keyword evidence="3" id="KW-0732">Signal</keyword>
<comment type="subcellular location">
    <subcellularLocation>
        <location evidence="1">Periplasm</location>
    </subcellularLocation>
</comment>
<evidence type="ECO:0000256" key="2">
    <source>
        <dbReference type="ARBA" id="ARBA00007399"/>
    </source>
</evidence>
<dbReference type="SUPFAM" id="SSF49354">
    <property type="entry name" value="PapD-like"/>
    <property type="match status" value="1"/>
</dbReference>
<keyword evidence="4" id="KW-0574">Periplasm</keyword>
<sequence length="248" mass="28860">MNVLNSRIFFITTLILGFFYCQLAWSANNAFEFSLQRMTYNEGSKSISIGLRNNEKKAYLVQASMRWLDESTGLQLIDKKENPPFILTPLLQKIEPEEYYEWVIKFTGSESTIPTDRESVYISQFRLIPSTSEETPNVQMNFIRALNFKVYYRPKSLEGIEIKDAEKKLSFSIDGNKIIAKNDSPIYLAFNTIKINGKEIELQELSKNVPPFGTQEYLFSNEKKITSIHWQILDEFMFPLDEKIKTVN</sequence>
<feature type="domain" description="Pili assembly chaperone N-terminal" evidence="6">
    <location>
        <begin position="36"/>
        <end position="157"/>
    </location>
</feature>
<dbReference type="InterPro" id="IPR008962">
    <property type="entry name" value="PapD-like_sf"/>
</dbReference>
<dbReference type="EMBL" id="CVRY01000001">
    <property type="protein sequence ID" value="CRL59229.1"/>
    <property type="molecule type" value="Genomic_DNA"/>
</dbReference>
<dbReference type="InterPro" id="IPR036316">
    <property type="entry name" value="Pili_assmbl_chap_C_dom_sf"/>
</dbReference>
<evidence type="ECO:0000256" key="5">
    <source>
        <dbReference type="ARBA" id="ARBA00023186"/>
    </source>
</evidence>
<evidence type="ECO:0000259" key="6">
    <source>
        <dbReference type="Pfam" id="PF00345"/>
    </source>
</evidence>
<dbReference type="InterPro" id="IPR016147">
    <property type="entry name" value="Pili_assmbl_chaperone_N"/>
</dbReference>
<dbReference type="PANTHER" id="PTHR30251">
    <property type="entry name" value="PILUS ASSEMBLY CHAPERONE"/>
    <property type="match status" value="1"/>
</dbReference>
<dbReference type="InterPro" id="IPR050643">
    <property type="entry name" value="Periplasmic_pilus_chap"/>
</dbReference>
<evidence type="ECO:0000313" key="7">
    <source>
        <dbReference type="EMBL" id="CRL59229.1"/>
    </source>
</evidence>
<dbReference type="Proteomes" id="UP000183920">
    <property type="component" value="Unassembled WGS sequence"/>
</dbReference>
<dbReference type="AlphaFoldDB" id="A0A0G4Q0R0"/>
<evidence type="ECO:0000256" key="4">
    <source>
        <dbReference type="ARBA" id="ARBA00022764"/>
    </source>
</evidence>
<keyword evidence="5" id="KW-0143">Chaperone</keyword>
<protein>
    <submittedName>
        <fullName evidence="7">Putative fimbrial chaperone protein ElfD</fullName>
    </submittedName>
</protein>
<dbReference type="Gene3D" id="2.60.40.10">
    <property type="entry name" value="Immunoglobulins"/>
    <property type="match status" value="2"/>
</dbReference>
<dbReference type="SUPFAM" id="SSF49584">
    <property type="entry name" value="Periplasmic chaperone C-domain"/>
    <property type="match status" value="1"/>
</dbReference>
<dbReference type="RefSeq" id="WP_072062726.1">
    <property type="nucleotide sequence ID" value="NZ_CVRY01000001.1"/>
</dbReference>
<dbReference type="Pfam" id="PF00345">
    <property type="entry name" value="PapD_N"/>
    <property type="match status" value="1"/>
</dbReference>
<dbReference type="InterPro" id="IPR001829">
    <property type="entry name" value="Pili_assmbl_chaperone_bac"/>
</dbReference>
<reference evidence="8" key="1">
    <citation type="submission" date="2015-06" db="EMBL/GenBank/DDBJ databases">
        <authorList>
            <person name="Urmite Genomes"/>
        </authorList>
    </citation>
    <scope>NUCLEOTIDE SEQUENCE [LARGE SCALE GENOMIC DNA]</scope>
    <source>
        <strain evidence="8">CSUR P1867</strain>
    </source>
</reference>
<organism evidence="7 8">
    <name type="scientific">Proteus penneri</name>
    <dbReference type="NCBI Taxonomy" id="102862"/>
    <lineage>
        <taxon>Bacteria</taxon>
        <taxon>Pseudomonadati</taxon>
        <taxon>Pseudomonadota</taxon>
        <taxon>Gammaproteobacteria</taxon>
        <taxon>Enterobacterales</taxon>
        <taxon>Morganellaceae</taxon>
        <taxon>Proteus</taxon>
    </lineage>
</organism>
<dbReference type="PANTHER" id="PTHR30251:SF2">
    <property type="entry name" value="FIMBRIAL CHAPERONE YADV-RELATED"/>
    <property type="match status" value="1"/>
</dbReference>
<proteinExistence type="inferred from homology"/>
<dbReference type="GO" id="GO:0030288">
    <property type="term" value="C:outer membrane-bounded periplasmic space"/>
    <property type="evidence" value="ECO:0007669"/>
    <property type="project" value="InterPro"/>
</dbReference>
<dbReference type="GO" id="GO:0071555">
    <property type="term" value="P:cell wall organization"/>
    <property type="evidence" value="ECO:0007669"/>
    <property type="project" value="InterPro"/>
</dbReference>
<evidence type="ECO:0000256" key="3">
    <source>
        <dbReference type="ARBA" id="ARBA00022729"/>
    </source>
</evidence>
<dbReference type="PRINTS" id="PR00969">
    <property type="entry name" value="CHAPERONPILI"/>
</dbReference>
<name>A0A0G4Q0R0_9GAMM</name>
<accession>A0A0G4Q0R0</accession>
<comment type="similarity">
    <text evidence="2">Belongs to the periplasmic pilus chaperone family.</text>
</comment>